<evidence type="ECO:0000256" key="2">
    <source>
        <dbReference type="PIRSR" id="PIRSR006232-1"/>
    </source>
</evidence>
<feature type="binding site" evidence="2">
    <location>
        <position position="59"/>
    </location>
    <ligand>
        <name>Fe cation</name>
        <dbReference type="ChEBI" id="CHEBI:24875"/>
    </ligand>
</feature>
<evidence type="ECO:0000256" key="1">
    <source>
        <dbReference type="ARBA" id="ARBA00008416"/>
    </source>
</evidence>
<protein>
    <submittedName>
        <fullName evidence="6">Iron-binding nuclear protein Pirin</fullName>
    </submittedName>
</protein>
<dbReference type="OrthoDB" id="9780903at2"/>
<evidence type="ECO:0000259" key="4">
    <source>
        <dbReference type="Pfam" id="PF02678"/>
    </source>
</evidence>
<feature type="binding site" evidence="2">
    <location>
        <position position="101"/>
    </location>
    <ligand>
        <name>Fe cation</name>
        <dbReference type="ChEBI" id="CHEBI:24875"/>
    </ligand>
</feature>
<feature type="binding site" evidence="2">
    <location>
        <position position="57"/>
    </location>
    <ligand>
        <name>Fe cation</name>
        <dbReference type="ChEBI" id="CHEBI:24875"/>
    </ligand>
</feature>
<comment type="caution">
    <text evidence="6">The sequence shown here is derived from an EMBL/GenBank/DDBJ whole genome shotgun (WGS) entry which is preliminary data.</text>
</comment>
<dbReference type="Pfam" id="PF17954">
    <property type="entry name" value="Pirin_C_2"/>
    <property type="match status" value="1"/>
</dbReference>
<dbReference type="AlphaFoldDB" id="A0A0D6P4L9"/>
<dbReference type="PIRSF" id="PIRSF006232">
    <property type="entry name" value="Pirin"/>
    <property type="match status" value="1"/>
</dbReference>
<accession>A0A0D6P4L9</accession>
<keyword evidence="2" id="KW-0479">Metal-binding</keyword>
<dbReference type="EMBL" id="BANB01000143">
    <property type="protein sequence ID" value="GAN76700.1"/>
    <property type="molecule type" value="Genomic_DNA"/>
</dbReference>
<dbReference type="SUPFAM" id="SSF51182">
    <property type="entry name" value="RmlC-like cupins"/>
    <property type="match status" value="1"/>
</dbReference>
<evidence type="ECO:0000256" key="3">
    <source>
        <dbReference type="RuleBase" id="RU003457"/>
    </source>
</evidence>
<gene>
    <name evidence="6" type="ORF">Asru_0143_24</name>
</gene>
<dbReference type="Pfam" id="PF02678">
    <property type="entry name" value="Pirin"/>
    <property type="match status" value="1"/>
</dbReference>
<dbReference type="InterPro" id="IPR003829">
    <property type="entry name" value="Pirin_N_dom"/>
</dbReference>
<name>A0A0D6P4L9_9PROT</name>
<feature type="binding site" evidence="2">
    <location>
        <position position="103"/>
    </location>
    <ligand>
        <name>Fe cation</name>
        <dbReference type="ChEBI" id="CHEBI:24875"/>
    </ligand>
</feature>
<dbReference type="PANTHER" id="PTHR43212:SF3">
    <property type="entry name" value="QUERCETIN 2,3-DIOXYGENASE"/>
    <property type="match status" value="1"/>
</dbReference>
<dbReference type="InterPro" id="IPR011051">
    <property type="entry name" value="RmlC_Cupin_sf"/>
</dbReference>
<feature type="domain" description="Pirin N-terminal" evidence="4">
    <location>
        <begin position="12"/>
        <end position="118"/>
    </location>
</feature>
<keyword evidence="2" id="KW-0408">Iron</keyword>
<proteinExistence type="inferred from homology"/>
<dbReference type="InterPro" id="IPR014710">
    <property type="entry name" value="RmlC-like_jellyroll"/>
</dbReference>
<sequence>MIHVQPFSRLGRFTNDWLNARHHFSFGSYHDPRRMGVGGLRVWNDDEIAPGTGFDPHPHRDMEIITYVRDGAITHRDNLGNEGRTEAGDIQVMHAGTGIVHAEYNLERTPTRLFQIWIMPNRQGVAPGWGTKRFPRQGAGLALLASGRESDKTADALPLHADAALYAGTLKAGETVRYALGAGRVAYLVPASGRVTVNEVAAGTRDGVAVAGEPFVDLVADEEAEIVLVDVAE</sequence>
<feature type="domain" description="Quercetin 2,3-dioxygenase C-terminal cupin" evidence="5">
    <location>
        <begin position="150"/>
        <end position="231"/>
    </location>
</feature>
<comment type="similarity">
    <text evidence="1 3">Belongs to the pirin family.</text>
</comment>
<dbReference type="PANTHER" id="PTHR43212">
    <property type="entry name" value="QUERCETIN 2,3-DIOXYGENASE"/>
    <property type="match status" value="1"/>
</dbReference>
<comment type="cofactor">
    <cofactor evidence="2">
        <name>Fe cation</name>
        <dbReference type="ChEBI" id="CHEBI:24875"/>
    </cofactor>
    <text evidence="2">Binds 1 Fe cation per subunit.</text>
</comment>
<dbReference type="RefSeq" id="WP_048860561.1">
    <property type="nucleotide sequence ID" value="NZ_BANB01000143.1"/>
</dbReference>
<dbReference type="Gene3D" id="2.60.120.10">
    <property type="entry name" value="Jelly Rolls"/>
    <property type="match status" value="2"/>
</dbReference>
<evidence type="ECO:0000313" key="6">
    <source>
        <dbReference type="EMBL" id="GAN76700.1"/>
    </source>
</evidence>
<dbReference type="InterPro" id="IPR041602">
    <property type="entry name" value="Quercetinase_C"/>
</dbReference>
<dbReference type="Proteomes" id="UP000032680">
    <property type="component" value="Unassembled WGS sequence"/>
</dbReference>
<dbReference type="CDD" id="cd02910">
    <property type="entry name" value="cupin_Yhhw_N"/>
    <property type="match status" value="1"/>
</dbReference>
<organism evidence="6 7">
    <name type="scientific">Acidisphaera rubrifaciens HS-AP3</name>
    <dbReference type="NCBI Taxonomy" id="1231350"/>
    <lineage>
        <taxon>Bacteria</taxon>
        <taxon>Pseudomonadati</taxon>
        <taxon>Pseudomonadota</taxon>
        <taxon>Alphaproteobacteria</taxon>
        <taxon>Acetobacterales</taxon>
        <taxon>Acetobacteraceae</taxon>
        <taxon>Acidisphaera</taxon>
    </lineage>
</organism>
<reference evidence="6 7" key="1">
    <citation type="submission" date="2012-11" db="EMBL/GenBank/DDBJ databases">
        <title>Whole genome sequence of Acidisphaera rubrifaciens HS-AP3.</title>
        <authorList>
            <person name="Azuma Y."/>
            <person name="Higashiura N."/>
            <person name="Hirakawa H."/>
            <person name="Matsushita K."/>
        </authorList>
    </citation>
    <scope>NUCLEOTIDE SEQUENCE [LARGE SCALE GENOMIC DNA]</scope>
    <source>
        <strain evidence="6 7">HS-AP3</strain>
    </source>
</reference>
<evidence type="ECO:0000259" key="5">
    <source>
        <dbReference type="Pfam" id="PF17954"/>
    </source>
</evidence>
<dbReference type="InterPro" id="IPR012093">
    <property type="entry name" value="Pirin"/>
</dbReference>
<dbReference type="GO" id="GO:0046872">
    <property type="term" value="F:metal ion binding"/>
    <property type="evidence" value="ECO:0007669"/>
    <property type="project" value="UniProtKB-KW"/>
</dbReference>
<keyword evidence="7" id="KW-1185">Reference proteome</keyword>
<evidence type="ECO:0000313" key="7">
    <source>
        <dbReference type="Proteomes" id="UP000032680"/>
    </source>
</evidence>